<dbReference type="EMBL" id="BDLU01000032">
    <property type="protein sequence ID" value="GCE83032.1"/>
    <property type="molecule type" value="Genomic_DNA"/>
</dbReference>
<dbReference type="Proteomes" id="UP000315095">
    <property type="component" value="Unassembled WGS sequence"/>
</dbReference>
<accession>A0A4V0WMA9</accession>
<gene>
    <name evidence="1" type="ORF">MSKU9_1173</name>
</gene>
<protein>
    <submittedName>
        <fullName evidence="1">Uncharacterized protein</fullName>
    </submittedName>
</protein>
<evidence type="ECO:0000313" key="1">
    <source>
        <dbReference type="EMBL" id="GCE83032.1"/>
    </source>
</evidence>
<comment type="caution">
    <text evidence="1">The sequence shown here is derived from an EMBL/GenBank/DDBJ whole genome shotgun (WGS) entry which is preliminary data.</text>
</comment>
<keyword evidence="2" id="KW-1185">Reference proteome</keyword>
<organism evidence="1 2">
    <name type="scientific">Komagataeibacter diospyri</name>
    <dbReference type="NCBI Taxonomy" id="1932662"/>
    <lineage>
        <taxon>Bacteria</taxon>
        <taxon>Pseudomonadati</taxon>
        <taxon>Pseudomonadota</taxon>
        <taxon>Alphaproteobacteria</taxon>
        <taxon>Acetobacterales</taxon>
        <taxon>Acetobacteraceae</taxon>
        <taxon>Komagataeibacter</taxon>
    </lineage>
</organism>
<reference evidence="2" key="1">
    <citation type="submission" date="2017-01" db="EMBL/GenBank/DDBJ databases">
        <title>Komagataeibacter sp. MSKU9 whole genome sequencing project.</title>
        <authorList>
            <person name="Matsutani M."/>
            <person name="Naloka K."/>
            <person name="Theeragool G."/>
            <person name="Yakushi T."/>
            <person name="Matsushita K."/>
        </authorList>
    </citation>
    <scope>NUCLEOTIDE SEQUENCE [LARGE SCALE GENOMIC DNA]</scope>
    <source>
        <strain evidence="2">MSKU9</strain>
    </source>
</reference>
<evidence type="ECO:0000313" key="2">
    <source>
        <dbReference type="Proteomes" id="UP000315095"/>
    </source>
</evidence>
<dbReference type="RefSeq" id="WP_141260421.1">
    <property type="nucleotide sequence ID" value="NZ_BDLU01000032.1"/>
</dbReference>
<dbReference type="AlphaFoldDB" id="A0A4V0WMA9"/>
<sequence length="120" mass="13419">MNGDLSRIEPPEKVIELRTLRLDGSRFEPYLAFTAADETRARALIAEAERSALRDERPFRIHVLRSTRREKTLDLIIALSGQPSHASDMEAGAVIDIHRKWETLLAAILAEKIAGMGEGK</sequence>
<proteinExistence type="predicted"/>
<name>A0A4V0WMA9_9PROT</name>